<dbReference type="OrthoDB" id="25002at2759"/>
<dbReference type="EMBL" id="SFCI01001286">
    <property type="protein sequence ID" value="TFY76192.1"/>
    <property type="molecule type" value="Genomic_DNA"/>
</dbReference>
<evidence type="ECO:0000313" key="3">
    <source>
        <dbReference type="Proteomes" id="UP000298061"/>
    </source>
</evidence>
<keyword evidence="3" id="KW-1185">Reference proteome</keyword>
<dbReference type="AlphaFoldDB" id="A0A4Y9ZN29"/>
<name>A0A4Y9ZN29_9AGAM</name>
<organism evidence="2 3">
    <name type="scientific">Hericium alpestre</name>
    <dbReference type="NCBI Taxonomy" id="135208"/>
    <lineage>
        <taxon>Eukaryota</taxon>
        <taxon>Fungi</taxon>
        <taxon>Dikarya</taxon>
        <taxon>Basidiomycota</taxon>
        <taxon>Agaricomycotina</taxon>
        <taxon>Agaricomycetes</taxon>
        <taxon>Russulales</taxon>
        <taxon>Hericiaceae</taxon>
        <taxon>Hericium</taxon>
    </lineage>
</organism>
<feature type="region of interest" description="Disordered" evidence="1">
    <location>
        <begin position="1"/>
        <end position="54"/>
    </location>
</feature>
<reference evidence="2 3" key="1">
    <citation type="submission" date="2019-02" db="EMBL/GenBank/DDBJ databases">
        <title>Genome sequencing of the rare red list fungi Hericium alpestre (H. flagellum).</title>
        <authorList>
            <person name="Buettner E."/>
            <person name="Kellner H."/>
        </authorList>
    </citation>
    <scope>NUCLEOTIDE SEQUENCE [LARGE SCALE GENOMIC DNA]</scope>
    <source>
        <strain evidence="2 3">DSM 108284</strain>
    </source>
</reference>
<protein>
    <submittedName>
        <fullName evidence="2">Uncharacterized protein</fullName>
    </submittedName>
</protein>
<comment type="caution">
    <text evidence="2">The sequence shown here is derived from an EMBL/GenBank/DDBJ whole genome shotgun (WGS) entry which is preliminary data.</text>
</comment>
<evidence type="ECO:0000256" key="1">
    <source>
        <dbReference type="SAM" id="MobiDB-lite"/>
    </source>
</evidence>
<gene>
    <name evidence="2" type="ORF">EWM64_g7819</name>
</gene>
<proteinExistence type="predicted"/>
<accession>A0A4Y9ZN29</accession>
<sequence length="54" mass="6229">MDGSYRDSPTHIPASFTKHHHPYFTPTEVDMLSDKQRGKMSMSQEDKRASRHAP</sequence>
<dbReference type="Proteomes" id="UP000298061">
    <property type="component" value="Unassembled WGS sequence"/>
</dbReference>
<dbReference type="STRING" id="135208.A0A4Y9ZN29"/>
<evidence type="ECO:0000313" key="2">
    <source>
        <dbReference type="EMBL" id="TFY76192.1"/>
    </source>
</evidence>